<feature type="region of interest" description="Disordered" evidence="1">
    <location>
        <begin position="1"/>
        <end position="39"/>
    </location>
</feature>
<dbReference type="Proteomes" id="UP000642748">
    <property type="component" value="Unassembled WGS sequence"/>
</dbReference>
<accession>A0A8J3VSZ2</accession>
<evidence type="ECO:0008006" key="4">
    <source>
        <dbReference type="Google" id="ProtNLM"/>
    </source>
</evidence>
<keyword evidence="3" id="KW-1185">Reference proteome</keyword>
<proteinExistence type="predicted"/>
<evidence type="ECO:0000256" key="1">
    <source>
        <dbReference type="SAM" id="MobiDB-lite"/>
    </source>
</evidence>
<sequence length="325" mass="33947">MPSSAPPVPSGPPGVRLWTSSRPAPTTYPASTPPEEPAVPEALTRLAGRVRRGDTPQRRLRGTLARAMGGGAGEVHALTDDVHRIQQPITTCRRILVAGVRGGAGATTLAALLSCAYVRYRADGALALETTRGHGSLAYRLGAAMRLTAEDASALVRRPPGEAVAALSQHQRRPTLLSRPGTMDLDAYREVSTRLMRFFGLAVIDGGHDAVIQPGYLADGHSLVLAIPATLDGMRTALAWFAEVAPDLRARTVPVLLDQSPDAALNHAKAAESLRGAGVPACVLGYDRSLAAGAPLEPGRFARQTAPAVARIGAAALTLANQNRG</sequence>
<organism evidence="2 3">
    <name type="scientific">Rugosimonospora africana</name>
    <dbReference type="NCBI Taxonomy" id="556532"/>
    <lineage>
        <taxon>Bacteria</taxon>
        <taxon>Bacillati</taxon>
        <taxon>Actinomycetota</taxon>
        <taxon>Actinomycetes</taxon>
        <taxon>Micromonosporales</taxon>
        <taxon>Micromonosporaceae</taxon>
        <taxon>Rugosimonospora</taxon>
    </lineage>
</organism>
<gene>
    <name evidence="2" type="ORF">Raf01_58220</name>
</gene>
<evidence type="ECO:0000313" key="2">
    <source>
        <dbReference type="EMBL" id="GIH17650.1"/>
    </source>
</evidence>
<name>A0A8J3VSZ2_9ACTN</name>
<dbReference type="AlphaFoldDB" id="A0A8J3VSZ2"/>
<feature type="compositionally biased region" description="Pro residues" evidence="1">
    <location>
        <begin position="1"/>
        <end position="12"/>
    </location>
</feature>
<protein>
    <recommendedName>
        <fullName evidence="4">MinD-like ATPase involved in chromosome partitioning or flagellar assembly</fullName>
    </recommendedName>
</protein>
<evidence type="ECO:0000313" key="3">
    <source>
        <dbReference type="Proteomes" id="UP000642748"/>
    </source>
</evidence>
<comment type="caution">
    <text evidence="2">The sequence shown here is derived from an EMBL/GenBank/DDBJ whole genome shotgun (WGS) entry which is preliminary data.</text>
</comment>
<reference evidence="2" key="1">
    <citation type="submission" date="2021-01" db="EMBL/GenBank/DDBJ databases">
        <title>Whole genome shotgun sequence of Rugosimonospora africana NBRC 104875.</title>
        <authorList>
            <person name="Komaki H."/>
            <person name="Tamura T."/>
        </authorList>
    </citation>
    <scope>NUCLEOTIDE SEQUENCE</scope>
    <source>
        <strain evidence="2">NBRC 104875</strain>
    </source>
</reference>
<dbReference type="EMBL" id="BONZ01000056">
    <property type="protein sequence ID" value="GIH17650.1"/>
    <property type="molecule type" value="Genomic_DNA"/>
</dbReference>
<feature type="compositionally biased region" description="Low complexity" evidence="1">
    <location>
        <begin position="13"/>
        <end position="30"/>
    </location>
</feature>